<proteinExistence type="predicted"/>
<accession>A0A173RU51</accession>
<protein>
    <submittedName>
        <fullName evidence="1">Uncharacterized protein</fullName>
    </submittedName>
</protein>
<dbReference type="AlphaFoldDB" id="A0A173RU51"/>
<dbReference type="OrthoDB" id="2081246at2"/>
<dbReference type="Proteomes" id="UP000095492">
    <property type="component" value="Unassembled WGS sequence"/>
</dbReference>
<evidence type="ECO:0000313" key="2">
    <source>
        <dbReference type="Proteomes" id="UP000095492"/>
    </source>
</evidence>
<evidence type="ECO:0000313" key="1">
    <source>
        <dbReference type="EMBL" id="CUM81502.1"/>
    </source>
</evidence>
<dbReference type="EMBL" id="CYYA01000003">
    <property type="protein sequence ID" value="CUM81502.1"/>
    <property type="molecule type" value="Genomic_DNA"/>
</dbReference>
<name>A0A173RU51_EUBRA</name>
<reference evidence="1 2" key="1">
    <citation type="submission" date="2015-09" db="EMBL/GenBank/DDBJ databases">
        <authorList>
            <consortium name="Pathogen Informatics"/>
        </authorList>
    </citation>
    <scope>NUCLEOTIDE SEQUENCE [LARGE SCALE GENOMIC DNA]</scope>
    <source>
        <strain evidence="1 2">2789STDY5608891</strain>
    </source>
</reference>
<organism evidence="1 2">
    <name type="scientific">Eubacterium ramulus</name>
    <dbReference type="NCBI Taxonomy" id="39490"/>
    <lineage>
        <taxon>Bacteria</taxon>
        <taxon>Bacillati</taxon>
        <taxon>Bacillota</taxon>
        <taxon>Clostridia</taxon>
        <taxon>Eubacteriales</taxon>
        <taxon>Eubacteriaceae</taxon>
        <taxon>Eubacterium</taxon>
    </lineage>
</organism>
<gene>
    <name evidence="1" type="ORF">ERS852448_00607</name>
</gene>
<sequence length="478" mass="54921">MEIKSVTILQETDQAGLFISGSAAGRNVLYTCEELERQEKNKCCRFSVYDNHEDAESKDIEEGRGFPLQNYLDAACVTDTEEIRLKSVDGFESIVTELKSKRYYFPKLREGMSEGREPREAFISFYKNGIPVKYYPHPTIMFGQQGLDDKNKDYFSKGIRMLVAGSQEQGFWVRGNGLRCNRYFSLGSFFELNRAEAGTIYWMELKYADGSHQKAPAIRLTRSFWEEQAECAPEYMDQLRAVDHAGETIGNVTDAIWLFLLDETYKRIGYYDGTTVSEDFAGIVAGELEPIVSRCEKRVPQTTVKDSDFYIRIRRQGQELATWYYSFAELQSAYGDVASEEEYCYYNHNMNNGRGGQRKVTAHGWLLLNLLEFLPQIPDREEIENGSVLFQIFTNDNYKEKIVLSADELSAYRFILAYEQDQRTQTGAEPGDTSLWEDAERRFVPIRGTTPFRVYCGKESANPSVYKNVAGMQVELLF</sequence>
<dbReference type="GeneID" id="97392102"/>
<dbReference type="RefSeq" id="WP_022036200.1">
    <property type="nucleotide sequence ID" value="NZ_CP173382.1"/>
</dbReference>
<dbReference type="STRING" id="39490.ERS852448_00607"/>